<accession>S8EA43</accession>
<dbReference type="Pfam" id="PF02182">
    <property type="entry name" value="SAD_SRA"/>
    <property type="match status" value="1"/>
</dbReference>
<dbReference type="InterPro" id="IPR007728">
    <property type="entry name" value="Pre-SET_dom"/>
</dbReference>
<evidence type="ECO:0000256" key="7">
    <source>
        <dbReference type="ARBA" id="ARBA00023242"/>
    </source>
</evidence>
<dbReference type="Proteomes" id="UP000015453">
    <property type="component" value="Unassembled WGS sequence"/>
</dbReference>
<keyword evidence="15" id="KW-1185">Reference proteome</keyword>
<dbReference type="GO" id="GO:0008270">
    <property type="term" value="F:zinc ion binding"/>
    <property type="evidence" value="ECO:0007669"/>
    <property type="project" value="InterPro"/>
</dbReference>
<keyword evidence="7 8" id="KW-0539">Nucleus</keyword>
<evidence type="ECO:0000313" key="14">
    <source>
        <dbReference type="EMBL" id="EPS72773.1"/>
    </source>
</evidence>
<feature type="compositionally biased region" description="Basic and acidic residues" evidence="9">
    <location>
        <begin position="86"/>
        <end position="99"/>
    </location>
</feature>
<dbReference type="GO" id="GO:0005634">
    <property type="term" value="C:nucleus"/>
    <property type="evidence" value="ECO:0007669"/>
    <property type="project" value="UniProtKB-SubCell"/>
</dbReference>
<dbReference type="SMART" id="SM00466">
    <property type="entry name" value="SRA"/>
    <property type="match status" value="1"/>
</dbReference>
<dbReference type="PANTHER" id="PTHR45660:SF13">
    <property type="entry name" value="HISTONE-LYSINE N-METHYLTRANSFERASE SETMAR"/>
    <property type="match status" value="1"/>
</dbReference>
<dbReference type="InterPro" id="IPR051357">
    <property type="entry name" value="H3K9_HMTase_SUVAR3-9"/>
</dbReference>
<feature type="region of interest" description="Disordered" evidence="9">
    <location>
        <begin position="63"/>
        <end position="99"/>
    </location>
</feature>
<dbReference type="InterPro" id="IPR015947">
    <property type="entry name" value="PUA-like_sf"/>
</dbReference>
<keyword evidence="6" id="KW-0156">Chromatin regulator</keyword>
<dbReference type="InterPro" id="IPR003105">
    <property type="entry name" value="SRA_YDG"/>
</dbReference>
<evidence type="ECO:0000313" key="15">
    <source>
        <dbReference type="Proteomes" id="UP000015453"/>
    </source>
</evidence>
<comment type="caution">
    <text evidence="14">The sequence shown here is derived from an EMBL/GenBank/DDBJ whole genome shotgun (WGS) entry which is preliminary data.</text>
</comment>
<dbReference type="AlphaFoldDB" id="S8EA43"/>
<organism evidence="14 15">
    <name type="scientific">Genlisea aurea</name>
    <dbReference type="NCBI Taxonomy" id="192259"/>
    <lineage>
        <taxon>Eukaryota</taxon>
        <taxon>Viridiplantae</taxon>
        <taxon>Streptophyta</taxon>
        <taxon>Embryophyta</taxon>
        <taxon>Tracheophyta</taxon>
        <taxon>Spermatophyta</taxon>
        <taxon>Magnoliopsida</taxon>
        <taxon>eudicotyledons</taxon>
        <taxon>Gunneridae</taxon>
        <taxon>Pentapetalae</taxon>
        <taxon>asterids</taxon>
        <taxon>lamiids</taxon>
        <taxon>Lamiales</taxon>
        <taxon>Lentibulariaceae</taxon>
        <taxon>Genlisea</taxon>
    </lineage>
</organism>
<dbReference type="Gene3D" id="2.30.280.10">
    <property type="entry name" value="SRA-YDG"/>
    <property type="match status" value="1"/>
</dbReference>
<dbReference type="PROSITE" id="PS50867">
    <property type="entry name" value="PRE_SET"/>
    <property type="match status" value="1"/>
</dbReference>
<comment type="subcellular location">
    <subcellularLocation>
        <location evidence="1">Chromosome</location>
    </subcellularLocation>
    <subcellularLocation>
        <location evidence="8">Nucleus</location>
    </subcellularLocation>
</comment>
<evidence type="ECO:0000256" key="2">
    <source>
        <dbReference type="ARBA" id="ARBA00022454"/>
    </source>
</evidence>
<feature type="domain" description="YDG" evidence="13">
    <location>
        <begin position="202"/>
        <end position="348"/>
    </location>
</feature>
<feature type="non-terminal residue" evidence="14">
    <location>
        <position position="1"/>
    </location>
</feature>
<evidence type="ECO:0008006" key="16">
    <source>
        <dbReference type="Google" id="ProtNLM"/>
    </source>
</evidence>
<evidence type="ECO:0000259" key="13">
    <source>
        <dbReference type="PROSITE" id="PS51015"/>
    </source>
</evidence>
<keyword evidence="4" id="KW-0808">Transferase</keyword>
<dbReference type="SMART" id="SM00317">
    <property type="entry name" value="SET"/>
    <property type="match status" value="1"/>
</dbReference>
<dbReference type="InterPro" id="IPR036987">
    <property type="entry name" value="SRA-YDG_sf"/>
</dbReference>
<dbReference type="PROSITE" id="PS51015">
    <property type="entry name" value="YDG"/>
    <property type="match status" value="1"/>
</dbReference>
<dbReference type="Gene3D" id="2.170.270.10">
    <property type="entry name" value="SET domain"/>
    <property type="match status" value="1"/>
</dbReference>
<dbReference type="GO" id="GO:0005694">
    <property type="term" value="C:chromosome"/>
    <property type="evidence" value="ECO:0007669"/>
    <property type="project" value="UniProtKB-SubCell"/>
</dbReference>
<keyword evidence="5" id="KW-0949">S-adenosyl-L-methionine</keyword>
<evidence type="ECO:0000259" key="12">
    <source>
        <dbReference type="PROSITE" id="PS50868"/>
    </source>
</evidence>
<evidence type="ECO:0000256" key="9">
    <source>
        <dbReference type="SAM" id="MobiDB-lite"/>
    </source>
</evidence>
<dbReference type="InterPro" id="IPR001214">
    <property type="entry name" value="SET_dom"/>
</dbReference>
<feature type="domain" description="Pre-SET" evidence="11">
    <location>
        <begin position="420"/>
        <end position="481"/>
    </location>
</feature>
<feature type="domain" description="Post-SET" evidence="12">
    <location>
        <begin position="620"/>
        <end position="636"/>
    </location>
</feature>
<proteinExistence type="predicted"/>
<sequence>VDKSRVLEVKPLRSFVPVFPNPPLSTPFVFISPNGPFPSGFQPFYPFLGSNTPPDFAIPAPIPLKNGGRKRASKMRTPTYAVPDGEDGHGESSIRDDHRDIYSAAGKRRARAKRKGGPVNPDIDSLINTYLSALDLDQLDESRNANGDKDTVASLLSAYNLIRRRMNQLEEANKISVRRPDLKTGTLLMSKGIRTNSVKRVGHVPGVQVGDVFFFRMELCLVGLHSPSMAGIDYMTVKATIGEEPIAVSIVASVGYDDNDDGDVLIYSGQGGVQRRDGTASDQKLERGNLALEKSLHRGNEVRVIRGVKDVPGSTGKVYIYDGVYKIQQSWAEKNAAGFKVFKYKLVRVPGQAEAFALWKSIQQWKEGTFSRAGVILPDLTLGAEPLPVALVNEVDGEKGPAHFTYTTRLKVSSDPEPSVGCCCPEGCEPGDADCACNLRNEGLLPYSSLGVLLSNRWLIYECGESCSCPPSCRGRISQAGLKLHLEVFKTDDNRGWGLRSWDAIRAGGFICEYAGEVVDGGKRTGNDDYEFDSRRVYDEASGKPSPPPFPVVISGKRWGNVARFMNHSCFPNVAWKPVLAEGWVLRVAFFAIGHIPPMVELTYDYGVLPPERREEERKKRKNCLCRSSECRGYFY</sequence>
<dbReference type="PROSITE" id="PS50868">
    <property type="entry name" value="POST_SET"/>
    <property type="match status" value="1"/>
</dbReference>
<dbReference type="SUPFAM" id="SSF88697">
    <property type="entry name" value="PUA domain-like"/>
    <property type="match status" value="1"/>
</dbReference>
<evidence type="ECO:0000256" key="6">
    <source>
        <dbReference type="ARBA" id="ARBA00022853"/>
    </source>
</evidence>
<evidence type="ECO:0000256" key="4">
    <source>
        <dbReference type="ARBA" id="ARBA00022679"/>
    </source>
</evidence>
<reference evidence="14 15" key="1">
    <citation type="journal article" date="2013" name="BMC Genomics">
        <title>The miniature genome of a carnivorous plant Genlisea aurea contains a low number of genes and short non-coding sequences.</title>
        <authorList>
            <person name="Leushkin E.V."/>
            <person name="Sutormin R.A."/>
            <person name="Nabieva E.R."/>
            <person name="Penin A.A."/>
            <person name="Kondrashov A.S."/>
            <person name="Logacheva M.D."/>
        </authorList>
    </citation>
    <scope>NUCLEOTIDE SEQUENCE [LARGE SCALE GENOMIC DNA]</scope>
</reference>
<dbReference type="PANTHER" id="PTHR45660">
    <property type="entry name" value="HISTONE-LYSINE N-METHYLTRANSFERASE SETMAR"/>
    <property type="match status" value="1"/>
</dbReference>
<keyword evidence="3" id="KW-0489">Methyltransferase</keyword>
<dbReference type="SMART" id="SM00468">
    <property type="entry name" value="PreSET"/>
    <property type="match status" value="1"/>
</dbReference>
<dbReference type="InterPro" id="IPR025794">
    <property type="entry name" value="H3-K9-MeTrfase_plant"/>
</dbReference>
<dbReference type="InterPro" id="IPR003616">
    <property type="entry name" value="Post-SET_dom"/>
</dbReference>
<dbReference type="FunFam" id="2.30.280.10:FF:000003">
    <property type="entry name" value="Histone-lysine N-methyltransferase, H3 lysine-9 specific SUVH5"/>
    <property type="match status" value="1"/>
</dbReference>
<protein>
    <recommendedName>
        <fullName evidence="16">Histone-lysine N-methyltransferase, H3 lysine-9 specific SUVH1</fullName>
    </recommendedName>
</protein>
<dbReference type="InterPro" id="IPR046341">
    <property type="entry name" value="SET_dom_sf"/>
</dbReference>
<dbReference type="GO" id="GO:0042054">
    <property type="term" value="F:histone methyltransferase activity"/>
    <property type="evidence" value="ECO:0007669"/>
    <property type="project" value="InterPro"/>
</dbReference>
<feature type="domain" description="SET" evidence="10">
    <location>
        <begin position="484"/>
        <end position="607"/>
    </location>
</feature>
<dbReference type="PROSITE" id="PS50280">
    <property type="entry name" value="SET"/>
    <property type="match status" value="1"/>
</dbReference>
<dbReference type="PROSITE" id="PS51575">
    <property type="entry name" value="SAM_MT43_SUVAR39_2"/>
    <property type="match status" value="1"/>
</dbReference>
<keyword evidence="2" id="KW-0158">Chromosome</keyword>
<evidence type="ECO:0000256" key="3">
    <source>
        <dbReference type="ARBA" id="ARBA00022603"/>
    </source>
</evidence>
<gene>
    <name evidence="14" type="ORF">M569_01981</name>
</gene>
<evidence type="ECO:0000259" key="11">
    <source>
        <dbReference type="PROSITE" id="PS50867"/>
    </source>
</evidence>
<feature type="non-terminal residue" evidence="14">
    <location>
        <position position="636"/>
    </location>
</feature>
<dbReference type="Pfam" id="PF05033">
    <property type="entry name" value="Pre-SET"/>
    <property type="match status" value="1"/>
</dbReference>
<dbReference type="EMBL" id="AUSU01000697">
    <property type="protein sequence ID" value="EPS72773.1"/>
    <property type="molecule type" value="Genomic_DNA"/>
</dbReference>
<evidence type="ECO:0000259" key="10">
    <source>
        <dbReference type="PROSITE" id="PS50280"/>
    </source>
</evidence>
<dbReference type="GO" id="GO:0003690">
    <property type="term" value="F:double-stranded DNA binding"/>
    <property type="evidence" value="ECO:0007669"/>
    <property type="project" value="TreeGrafter"/>
</dbReference>
<dbReference type="Pfam" id="PF00856">
    <property type="entry name" value="SET"/>
    <property type="match status" value="1"/>
</dbReference>
<dbReference type="SUPFAM" id="SSF82199">
    <property type="entry name" value="SET domain"/>
    <property type="match status" value="1"/>
</dbReference>
<dbReference type="GO" id="GO:0032259">
    <property type="term" value="P:methylation"/>
    <property type="evidence" value="ECO:0007669"/>
    <property type="project" value="UniProtKB-KW"/>
</dbReference>
<evidence type="ECO:0000256" key="8">
    <source>
        <dbReference type="PROSITE-ProRule" id="PRU00358"/>
    </source>
</evidence>
<evidence type="ECO:0000256" key="1">
    <source>
        <dbReference type="ARBA" id="ARBA00004286"/>
    </source>
</evidence>
<name>S8EA43_9LAMI</name>
<dbReference type="OrthoDB" id="5792673at2759"/>
<evidence type="ECO:0000256" key="5">
    <source>
        <dbReference type="ARBA" id="ARBA00022691"/>
    </source>
</evidence>